<accession>A0A4R6QM79</accession>
<dbReference type="AlphaFoldDB" id="A0A4R6QM79"/>
<evidence type="ECO:0000313" key="2">
    <source>
        <dbReference type="Proteomes" id="UP000295361"/>
    </source>
</evidence>
<protein>
    <submittedName>
        <fullName evidence="1">Uncharacterized protein</fullName>
    </submittedName>
</protein>
<proteinExistence type="predicted"/>
<sequence length="347" mass="37691">MPELPKRKLLAALRLQMLQFYPTGQFAFVCRRETSGQIAVWSWQLPAPIEGQEPASGPYWPEPLLEQPGSGFRLLSRASGAEAQSWLNGELQASQWFAQPPSPQEWQRFVRACAADPDQHPLPAPAKPLMLATTVNGWMRADNLPKSDPWKGWRWQAGTLALAALLFAALGAHLQTRTQLELDRQALADLRKQREASLESRAAFEKARRELDAIQALAPQLSQLELLDRVLASGVLSVAGSLPQANGPAPTPTPGANAVVAPAQSTAPQAAPTALFSDWEFRNQQLKITLEIPDGDIAMLDITRRIEATPGLSELKVGQDAAANTLALTMRVDSLAGVAQQPSRSGQ</sequence>
<gene>
    <name evidence="1" type="ORF">DES47_103404</name>
</gene>
<keyword evidence="2" id="KW-1185">Reference proteome</keyword>
<organism evidence="1 2">
    <name type="scientific">Roseateles toxinivorans</name>
    <dbReference type="NCBI Taxonomy" id="270368"/>
    <lineage>
        <taxon>Bacteria</taxon>
        <taxon>Pseudomonadati</taxon>
        <taxon>Pseudomonadota</taxon>
        <taxon>Betaproteobacteria</taxon>
        <taxon>Burkholderiales</taxon>
        <taxon>Sphaerotilaceae</taxon>
        <taxon>Roseateles</taxon>
    </lineage>
</organism>
<dbReference type="EMBL" id="SNXS01000003">
    <property type="protein sequence ID" value="TDP71423.1"/>
    <property type="molecule type" value="Genomic_DNA"/>
</dbReference>
<dbReference type="InParanoid" id="A0A4R6QM79"/>
<comment type="caution">
    <text evidence="1">The sequence shown here is derived from an EMBL/GenBank/DDBJ whole genome shotgun (WGS) entry which is preliminary data.</text>
</comment>
<evidence type="ECO:0000313" key="1">
    <source>
        <dbReference type="EMBL" id="TDP71423.1"/>
    </source>
</evidence>
<name>A0A4R6QM79_9BURK</name>
<dbReference type="Proteomes" id="UP000295361">
    <property type="component" value="Unassembled WGS sequence"/>
</dbReference>
<reference evidence="1 2" key="1">
    <citation type="submission" date="2019-03" db="EMBL/GenBank/DDBJ databases">
        <title>Genomic Encyclopedia of Type Strains, Phase IV (KMG-IV): sequencing the most valuable type-strain genomes for metagenomic binning, comparative biology and taxonomic classification.</title>
        <authorList>
            <person name="Goeker M."/>
        </authorList>
    </citation>
    <scope>NUCLEOTIDE SEQUENCE [LARGE SCALE GENOMIC DNA]</scope>
    <source>
        <strain evidence="1 2">DSM 16998</strain>
    </source>
</reference>